<accession>A0A7U4DNX2</accession>
<organism evidence="5 6">
    <name type="scientific">Desulfobulbus propionicus (strain ATCC 33891 / DSM 2032 / VKM B-1956 / 1pr3)</name>
    <dbReference type="NCBI Taxonomy" id="577650"/>
    <lineage>
        <taxon>Bacteria</taxon>
        <taxon>Pseudomonadati</taxon>
        <taxon>Thermodesulfobacteriota</taxon>
        <taxon>Desulfobulbia</taxon>
        <taxon>Desulfobulbales</taxon>
        <taxon>Desulfobulbaceae</taxon>
        <taxon>Desulfobulbus</taxon>
    </lineage>
</organism>
<evidence type="ECO:0000256" key="1">
    <source>
        <dbReference type="ARBA" id="ARBA00023015"/>
    </source>
</evidence>
<keyword evidence="1" id="KW-0805">Transcription regulation</keyword>
<dbReference type="PANTHER" id="PTHR33154">
    <property type="entry name" value="TRANSCRIPTIONAL REGULATOR, ARSR FAMILY"/>
    <property type="match status" value="1"/>
</dbReference>
<dbReference type="PROSITE" id="PS50987">
    <property type="entry name" value="HTH_ARSR_2"/>
    <property type="match status" value="1"/>
</dbReference>
<dbReference type="EMBL" id="CP002364">
    <property type="protein sequence ID" value="ADW17412.1"/>
    <property type="molecule type" value="Genomic_DNA"/>
</dbReference>
<keyword evidence="2" id="KW-0238">DNA-binding</keyword>
<dbReference type="CDD" id="cd00090">
    <property type="entry name" value="HTH_ARSR"/>
    <property type="match status" value="1"/>
</dbReference>
<dbReference type="PRINTS" id="PR00778">
    <property type="entry name" value="HTHARSR"/>
</dbReference>
<dbReference type="GO" id="GO:0003700">
    <property type="term" value="F:DNA-binding transcription factor activity"/>
    <property type="evidence" value="ECO:0007669"/>
    <property type="project" value="InterPro"/>
</dbReference>
<dbReference type="Pfam" id="PF01022">
    <property type="entry name" value="HTH_5"/>
    <property type="match status" value="1"/>
</dbReference>
<dbReference type="InterPro" id="IPR036390">
    <property type="entry name" value="WH_DNA-bd_sf"/>
</dbReference>
<gene>
    <name evidence="5" type="ordered locus">Despr_1248</name>
</gene>
<feature type="domain" description="HTH arsR-type" evidence="4">
    <location>
        <begin position="1"/>
        <end position="97"/>
    </location>
</feature>
<dbReference type="SMART" id="SM00418">
    <property type="entry name" value="HTH_ARSR"/>
    <property type="match status" value="1"/>
</dbReference>
<dbReference type="SUPFAM" id="SSF46785">
    <property type="entry name" value="Winged helix' DNA-binding domain"/>
    <property type="match status" value="1"/>
</dbReference>
<dbReference type="InterPro" id="IPR011991">
    <property type="entry name" value="ArsR-like_HTH"/>
</dbReference>
<dbReference type="NCBIfam" id="NF033788">
    <property type="entry name" value="HTH_metalloreg"/>
    <property type="match status" value="1"/>
</dbReference>
<evidence type="ECO:0000313" key="6">
    <source>
        <dbReference type="Proteomes" id="UP000006365"/>
    </source>
</evidence>
<dbReference type="Gene3D" id="1.10.10.10">
    <property type="entry name" value="Winged helix-like DNA-binding domain superfamily/Winged helix DNA-binding domain"/>
    <property type="match status" value="1"/>
</dbReference>
<proteinExistence type="predicted"/>
<dbReference type="AlphaFoldDB" id="A0A7U4DNX2"/>
<keyword evidence="3" id="KW-0804">Transcription</keyword>
<dbReference type="InterPro" id="IPR036388">
    <property type="entry name" value="WH-like_DNA-bd_sf"/>
</dbReference>
<dbReference type="KEGG" id="dpr:Despr_1248"/>
<evidence type="ECO:0000313" key="5">
    <source>
        <dbReference type="EMBL" id="ADW17412.1"/>
    </source>
</evidence>
<dbReference type="InterPro" id="IPR001845">
    <property type="entry name" value="HTH_ArsR_DNA-bd_dom"/>
</dbReference>
<evidence type="ECO:0000256" key="3">
    <source>
        <dbReference type="ARBA" id="ARBA00023163"/>
    </source>
</evidence>
<dbReference type="Proteomes" id="UP000006365">
    <property type="component" value="Chromosome"/>
</dbReference>
<evidence type="ECO:0000259" key="4">
    <source>
        <dbReference type="PROSITE" id="PS50987"/>
    </source>
</evidence>
<dbReference type="RefSeq" id="WP_015723954.1">
    <property type="nucleotide sequence ID" value="NC_014972.1"/>
</dbReference>
<sequence>MKTFLRVMKALSDPNRVRILKLLEKNALCVCEIQEALGIAQPTVSSHMKILEDAGLVEKERQGTWMIYSQADGKESVYSGRMLIVLQDWLNEDPELLRMKQALPDTTCQRAYLKK</sequence>
<dbReference type="InterPro" id="IPR051081">
    <property type="entry name" value="HTH_MetalResp_TranReg"/>
</dbReference>
<evidence type="ECO:0000256" key="2">
    <source>
        <dbReference type="ARBA" id="ARBA00023125"/>
    </source>
</evidence>
<name>A0A7U4DNX2_DESPD</name>
<dbReference type="PANTHER" id="PTHR33154:SF18">
    <property type="entry name" value="ARSENICAL RESISTANCE OPERON REPRESSOR"/>
    <property type="match status" value="1"/>
</dbReference>
<reference evidence="5 6" key="1">
    <citation type="journal article" date="2011" name="Stand. Genomic Sci.">
        <title>Complete genome sequence of Desulfobulbus propionicus type strain (1pr3).</title>
        <authorList>
            <person name="Pagani I."/>
            <person name="Lapidus A."/>
            <person name="Nolan M."/>
            <person name="Lucas S."/>
            <person name="Hammon N."/>
            <person name="Deshpande S."/>
            <person name="Cheng J.F."/>
            <person name="Chertkov O."/>
            <person name="Davenport K."/>
            <person name="Tapia R."/>
            <person name="Han C."/>
            <person name="Goodwin L."/>
            <person name="Pitluck S."/>
            <person name="Liolios K."/>
            <person name="Mavromatis K."/>
            <person name="Ivanova N."/>
            <person name="Mikhailova N."/>
            <person name="Pati A."/>
            <person name="Chen A."/>
            <person name="Palaniappan K."/>
            <person name="Land M."/>
            <person name="Hauser L."/>
            <person name="Chang Y.J."/>
            <person name="Jeffries C.D."/>
            <person name="Detter J.C."/>
            <person name="Brambilla E."/>
            <person name="Kannan K.P."/>
            <person name="Djao O.D."/>
            <person name="Rohde M."/>
            <person name="Pukall R."/>
            <person name="Spring S."/>
            <person name="Goker M."/>
            <person name="Sikorski J."/>
            <person name="Woyke T."/>
            <person name="Bristow J."/>
            <person name="Eisen J.A."/>
            <person name="Markowitz V."/>
            <person name="Hugenholtz P."/>
            <person name="Kyrpides N.C."/>
            <person name="Klenk H.P."/>
        </authorList>
    </citation>
    <scope>NUCLEOTIDE SEQUENCE [LARGE SCALE GENOMIC DNA]</scope>
    <source>
        <strain evidence="6">ATCC 33891 / DSM 2032 / 1pr3</strain>
    </source>
</reference>
<keyword evidence="6" id="KW-1185">Reference proteome</keyword>
<dbReference type="GO" id="GO:0003677">
    <property type="term" value="F:DNA binding"/>
    <property type="evidence" value="ECO:0007669"/>
    <property type="project" value="UniProtKB-KW"/>
</dbReference>
<protein>
    <submittedName>
        <fullName evidence="5">Transcriptional regulator, ArsR family</fullName>
    </submittedName>
</protein>